<evidence type="ECO:0000256" key="1">
    <source>
        <dbReference type="ARBA" id="ARBA00023125"/>
    </source>
</evidence>
<dbReference type="GO" id="GO:0006355">
    <property type="term" value="P:regulation of DNA-templated transcription"/>
    <property type="evidence" value="ECO:0007669"/>
    <property type="project" value="InterPro"/>
</dbReference>
<keyword evidence="7" id="KW-1185">Reference proteome</keyword>
<evidence type="ECO:0000313" key="7">
    <source>
        <dbReference type="Proteomes" id="UP000186004"/>
    </source>
</evidence>
<dbReference type="GO" id="GO:0005829">
    <property type="term" value="C:cytosol"/>
    <property type="evidence" value="ECO:0007669"/>
    <property type="project" value="TreeGrafter"/>
</dbReference>
<dbReference type="CDD" id="cd00383">
    <property type="entry name" value="trans_reg_C"/>
    <property type="match status" value="1"/>
</dbReference>
<evidence type="ECO:0000313" key="6">
    <source>
        <dbReference type="EMBL" id="SIS01152.1"/>
    </source>
</evidence>
<keyword evidence="2" id="KW-0597">Phosphoprotein</keyword>
<feature type="domain" description="Response regulatory" evidence="4">
    <location>
        <begin position="26"/>
        <end position="140"/>
    </location>
</feature>
<dbReference type="EMBL" id="FTNF01000040">
    <property type="protein sequence ID" value="SIS01152.1"/>
    <property type="molecule type" value="Genomic_DNA"/>
</dbReference>
<evidence type="ECO:0000256" key="3">
    <source>
        <dbReference type="PROSITE-ProRule" id="PRU01091"/>
    </source>
</evidence>
<dbReference type="Proteomes" id="UP000186004">
    <property type="component" value="Unassembled WGS sequence"/>
</dbReference>
<dbReference type="PANTHER" id="PTHR48111:SF36">
    <property type="entry name" value="TRANSCRIPTIONAL REGULATORY PROTEIN CUTR"/>
    <property type="match status" value="1"/>
</dbReference>
<dbReference type="Gene3D" id="3.40.50.2300">
    <property type="match status" value="1"/>
</dbReference>
<dbReference type="InterPro" id="IPR001867">
    <property type="entry name" value="OmpR/PhoB-type_DNA-bd"/>
</dbReference>
<name>A0A1N7FLA1_9ACTN</name>
<proteinExistence type="predicted"/>
<dbReference type="GO" id="GO:0000156">
    <property type="term" value="F:phosphorelay response regulator activity"/>
    <property type="evidence" value="ECO:0007669"/>
    <property type="project" value="TreeGrafter"/>
</dbReference>
<gene>
    <name evidence="6" type="ORF">SAMN05444858_14015</name>
</gene>
<dbReference type="AlphaFoldDB" id="A0A1N7FLA1"/>
<feature type="DNA-binding region" description="OmpR/PhoB-type" evidence="3">
    <location>
        <begin position="148"/>
        <end position="242"/>
    </location>
</feature>
<evidence type="ECO:0000259" key="5">
    <source>
        <dbReference type="PROSITE" id="PS51755"/>
    </source>
</evidence>
<dbReference type="InterPro" id="IPR001789">
    <property type="entry name" value="Sig_transdc_resp-reg_receiver"/>
</dbReference>
<dbReference type="InterPro" id="IPR039420">
    <property type="entry name" value="WalR-like"/>
</dbReference>
<dbReference type="GO" id="GO:0032993">
    <property type="term" value="C:protein-DNA complex"/>
    <property type="evidence" value="ECO:0007669"/>
    <property type="project" value="TreeGrafter"/>
</dbReference>
<dbReference type="InterPro" id="IPR036388">
    <property type="entry name" value="WH-like_DNA-bd_sf"/>
</dbReference>
<sequence length="242" mass="26581">MRRIPGVTVDVYAGVMQSRGTIGRVRVLVVEDENLLAESIAEWLRREAFAVDVAYDGDAALERLGVNDYDVVVLDRDLPVVHGDDVCRAIVDSGGGTRVLMLTAAAAVRERVAGLALGADDYLTKPFALVELSARVHALSRRARRAAPPTLARAGIVVDPARREVHRQGRYVPLSRKEFAVLVELMRADGAVVSAEELLERVWDEHIDPFTNVVRVTVMKLRRKLGEPQVVETVPGVGYRIA</sequence>
<keyword evidence="1 3" id="KW-0238">DNA-binding</keyword>
<feature type="modified residue" description="4-aspartylphosphate" evidence="2">
    <location>
        <position position="75"/>
    </location>
</feature>
<dbReference type="Pfam" id="PF00486">
    <property type="entry name" value="Trans_reg_C"/>
    <property type="match status" value="1"/>
</dbReference>
<dbReference type="SMART" id="SM00448">
    <property type="entry name" value="REC"/>
    <property type="match status" value="1"/>
</dbReference>
<dbReference type="STRING" id="1198245.SAMN05444858_14015"/>
<dbReference type="GO" id="GO:0000976">
    <property type="term" value="F:transcription cis-regulatory region binding"/>
    <property type="evidence" value="ECO:0007669"/>
    <property type="project" value="TreeGrafter"/>
</dbReference>
<feature type="domain" description="OmpR/PhoB-type" evidence="5">
    <location>
        <begin position="148"/>
        <end position="242"/>
    </location>
</feature>
<reference evidence="6 7" key="1">
    <citation type="submission" date="2017-01" db="EMBL/GenBank/DDBJ databases">
        <authorList>
            <person name="Mah S.A."/>
            <person name="Swanson W.J."/>
            <person name="Moy G.W."/>
            <person name="Vacquier V.D."/>
        </authorList>
    </citation>
    <scope>NUCLEOTIDE SEQUENCE [LARGE SCALE GENOMIC DNA]</scope>
    <source>
        <strain evidence="6 7">DSM 45758</strain>
    </source>
</reference>
<protein>
    <submittedName>
        <fullName evidence="6">DNA-binding response regulator, OmpR family, contains REC and winged-helix (WHTH) domain</fullName>
    </submittedName>
</protein>
<dbReference type="Gene3D" id="6.10.250.690">
    <property type="match status" value="1"/>
</dbReference>
<dbReference type="SUPFAM" id="SSF52172">
    <property type="entry name" value="CheY-like"/>
    <property type="match status" value="1"/>
</dbReference>
<organism evidence="6 7">
    <name type="scientific">Micromonospora avicenniae</name>
    <dbReference type="NCBI Taxonomy" id="1198245"/>
    <lineage>
        <taxon>Bacteria</taxon>
        <taxon>Bacillati</taxon>
        <taxon>Actinomycetota</taxon>
        <taxon>Actinomycetes</taxon>
        <taxon>Micromonosporales</taxon>
        <taxon>Micromonosporaceae</taxon>
        <taxon>Micromonospora</taxon>
    </lineage>
</organism>
<evidence type="ECO:0000256" key="2">
    <source>
        <dbReference type="PROSITE-ProRule" id="PRU00169"/>
    </source>
</evidence>
<dbReference type="SMART" id="SM00862">
    <property type="entry name" value="Trans_reg_C"/>
    <property type="match status" value="1"/>
</dbReference>
<dbReference type="Pfam" id="PF00072">
    <property type="entry name" value="Response_reg"/>
    <property type="match status" value="1"/>
</dbReference>
<dbReference type="Gene3D" id="1.10.10.10">
    <property type="entry name" value="Winged helix-like DNA-binding domain superfamily/Winged helix DNA-binding domain"/>
    <property type="match status" value="1"/>
</dbReference>
<dbReference type="InterPro" id="IPR011006">
    <property type="entry name" value="CheY-like_superfamily"/>
</dbReference>
<evidence type="ECO:0000259" key="4">
    <source>
        <dbReference type="PROSITE" id="PS50110"/>
    </source>
</evidence>
<dbReference type="PROSITE" id="PS51755">
    <property type="entry name" value="OMPR_PHOB"/>
    <property type="match status" value="1"/>
</dbReference>
<dbReference type="PROSITE" id="PS50110">
    <property type="entry name" value="RESPONSE_REGULATORY"/>
    <property type="match status" value="1"/>
</dbReference>
<dbReference type="PANTHER" id="PTHR48111">
    <property type="entry name" value="REGULATOR OF RPOS"/>
    <property type="match status" value="1"/>
</dbReference>
<accession>A0A1N7FLA1</accession>